<protein>
    <submittedName>
        <fullName evidence="1">Uncharacterized protein</fullName>
    </submittedName>
</protein>
<gene>
    <name evidence="1" type="ORF">APZ42_029580</name>
</gene>
<organism evidence="1 2">
    <name type="scientific">Daphnia magna</name>
    <dbReference type="NCBI Taxonomy" id="35525"/>
    <lineage>
        <taxon>Eukaryota</taxon>
        <taxon>Metazoa</taxon>
        <taxon>Ecdysozoa</taxon>
        <taxon>Arthropoda</taxon>
        <taxon>Crustacea</taxon>
        <taxon>Branchiopoda</taxon>
        <taxon>Diplostraca</taxon>
        <taxon>Cladocera</taxon>
        <taxon>Anomopoda</taxon>
        <taxon>Daphniidae</taxon>
        <taxon>Daphnia</taxon>
    </lineage>
</organism>
<dbReference type="EMBL" id="LRGB01002580">
    <property type="protein sequence ID" value="KZS07036.1"/>
    <property type="molecule type" value="Genomic_DNA"/>
</dbReference>
<reference evidence="1 2" key="1">
    <citation type="submission" date="2016-03" db="EMBL/GenBank/DDBJ databases">
        <title>EvidentialGene: Evidence-directed Construction of Genes on Genomes.</title>
        <authorList>
            <person name="Gilbert D.G."/>
            <person name="Choi J.-H."/>
            <person name="Mockaitis K."/>
            <person name="Colbourne J."/>
            <person name="Pfrender M."/>
        </authorList>
    </citation>
    <scope>NUCLEOTIDE SEQUENCE [LARGE SCALE GENOMIC DNA]</scope>
    <source>
        <strain evidence="1 2">Xinb3</strain>
        <tissue evidence="1">Complete organism</tissue>
    </source>
</reference>
<sequence length="64" mass="7367">MWAIKKKWTVTKDEEVRHSKKFREINRTRSILKSRLSETLPGIQNLSFLAFLCTLAVSSDVNSG</sequence>
<proteinExistence type="predicted"/>
<keyword evidence="2" id="KW-1185">Reference proteome</keyword>
<name>A0A164PPW0_9CRUS</name>
<comment type="caution">
    <text evidence="1">The sequence shown here is derived from an EMBL/GenBank/DDBJ whole genome shotgun (WGS) entry which is preliminary data.</text>
</comment>
<evidence type="ECO:0000313" key="2">
    <source>
        <dbReference type="Proteomes" id="UP000076858"/>
    </source>
</evidence>
<evidence type="ECO:0000313" key="1">
    <source>
        <dbReference type="EMBL" id="KZS07036.1"/>
    </source>
</evidence>
<accession>A0A164PPW0</accession>
<dbReference type="AlphaFoldDB" id="A0A164PPW0"/>
<dbReference type="Proteomes" id="UP000076858">
    <property type="component" value="Unassembled WGS sequence"/>
</dbReference>